<dbReference type="EMBL" id="JAFJMO010000011">
    <property type="protein sequence ID" value="KAJ8263112.1"/>
    <property type="molecule type" value="Genomic_DNA"/>
</dbReference>
<feature type="domain" description="PH" evidence="10">
    <location>
        <begin position="1066"/>
        <end position="1168"/>
    </location>
</feature>
<feature type="region of interest" description="Disordered" evidence="9">
    <location>
        <begin position="542"/>
        <end position="572"/>
    </location>
</feature>
<evidence type="ECO:0000256" key="9">
    <source>
        <dbReference type="SAM" id="MobiDB-lite"/>
    </source>
</evidence>
<dbReference type="Gene3D" id="2.30.29.30">
    <property type="entry name" value="Pleckstrin-homology domain (PH domain)/Phosphotyrosine-binding domain (PTB)"/>
    <property type="match status" value="1"/>
</dbReference>
<dbReference type="InterPro" id="IPR046349">
    <property type="entry name" value="C1-like_sf"/>
</dbReference>
<feature type="region of interest" description="Disordered" evidence="9">
    <location>
        <begin position="295"/>
        <end position="315"/>
    </location>
</feature>
<feature type="compositionally biased region" description="Low complexity" evidence="9">
    <location>
        <begin position="1267"/>
        <end position="1282"/>
    </location>
</feature>
<dbReference type="InterPro" id="IPR035899">
    <property type="entry name" value="DBL_dom_sf"/>
</dbReference>
<keyword evidence="7" id="KW-0862">Zinc</keyword>
<feature type="compositionally biased region" description="Polar residues" evidence="9">
    <location>
        <begin position="480"/>
        <end position="498"/>
    </location>
</feature>
<evidence type="ECO:0000256" key="2">
    <source>
        <dbReference type="ARBA" id="ARBA00022490"/>
    </source>
</evidence>
<feature type="compositionally biased region" description="Polar residues" evidence="9">
    <location>
        <begin position="1289"/>
        <end position="1310"/>
    </location>
</feature>
<feature type="compositionally biased region" description="Basic and acidic residues" evidence="9">
    <location>
        <begin position="1178"/>
        <end position="1192"/>
    </location>
</feature>
<feature type="compositionally biased region" description="Basic and acidic residues" evidence="9">
    <location>
        <begin position="628"/>
        <end position="639"/>
    </location>
</feature>
<dbReference type="PANTHER" id="PTHR13944">
    <property type="entry name" value="AGAP007712-PA"/>
    <property type="match status" value="1"/>
</dbReference>
<dbReference type="SUPFAM" id="SSF50729">
    <property type="entry name" value="PH domain-like"/>
    <property type="match status" value="1"/>
</dbReference>
<feature type="region of interest" description="Disordered" evidence="9">
    <location>
        <begin position="1585"/>
        <end position="1639"/>
    </location>
</feature>
<dbReference type="GO" id="GO:0035023">
    <property type="term" value="P:regulation of Rho protein signal transduction"/>
    <property type="evidence" value="ECO:0007669"/>
    <property type="project" value="TreeGrafter"/>
</dbReference>
<dbReference type="Gene3D" id="1.20.900.10">
    <property type="entry name" value="Dbl homology (DH) domain"/>
    <property type="match status" value="1"/>
</dbReference>
<keyword evidence="14" id="KW-1185">Reference proteome</keyword>
<dbReference type="SMART" id="SM00325">
    <property type="entry name" value="RhoGEF"/>
    <property type="match status" value="1"/>
</dbReference>
<dbReference type="Proteomes" id="UP001152803">
    <property type="component" value="Unassembled WGS sequence"/>
</dbReference>
<sequence>MELSRREVPLYGQVKVYATLQTSDPVPEDAEVYIVLEGSTLDHITVAQRSSKGCMLGFVVPGHNLLETVSASVYLYTDEGPVSCQLRASLAYVQDEAQELSEFLLTQGHHLSVCDSQAVLRRWGLQEELPRRRMDRSVTRAMANLAFPYAWNVLGSRPGEVLRPRESLLHLAVRLGFLHLSELLLLQPGGLMAVTLPNEEGATPMELAQGAGHGALLELLSNPPSPLVSPLGGVSQVWADGSSLLRFHHEPQALTLTLRRGPQRHPGAHILLLRSCLRDTTFLNEIKALKGSGLKNDSRKEADEGSAGDRGLSTELCEKDNAASDSVFEEQLILSLDEEEESSPPDSEKNQLVSFTTPPLQSTFSAAARLSAMLNGTQQDGPSTMQAEQVADLGVKYGIGGGTVEGDLPLAGLSHPSLTDLLTQRGSPPLQPFALSPHRLALELDSEEDDLLERTPLSQVPSLPQPDRVLQDNSGDEQDSLNTSPNLNCSRTHSSSCSHPLPKDFGDTGGRLRSYSYSTPKISLVHSRFALNNAITNLSEEQRALSLPEQPKEKRESGIRFRKRAQSAEEEGSLQHLTLSEFLKEIEDEEWDKYIIPSKAESEKYKVSRTFSFLKSRMSSTRNKNKVKGKEKEGKEKAVNGHQFAPGPGSGLCLVCEKPAAGKDLLQCSNCAMNVHKSCRDSATACIKKPQDKSVVTMKNKTATLPQSSAARDSPASPISSSTSLPTITPRDRNPPTPLCKSLSTPTDRGLSDGDSETSVWRSGSQPEVTLQIAESPPNPNCFITADAVDGPLRSDLRADLVDYEAESWSLAVEHKFCKKYDKRVIKRQDVIYELMQTETHHMQTLTIMAEIFRKGMKEELQLDPHTVDRIFPCLDELCHIHRGFLCSMKERRQSSTQEEGSRNFLIHRIGDILLQQFSDDNAARMKQVYGEFCSHHTEAVSFFKELQQQNKKFQAFIKQQSNNSLVRRKEIPECILLVTQRITKYPVLLERILQHTQEGTEEHADLTRALALIRDVIAAVDQRVSEYEKEQKFLEILNRMENKSFAKLKSGQAFRKQDLLSRTRALKHAGLLCWKTATGRLKDILALLLTDAVIFLQEKDQKYIFAAVDQKPPVISLQKLIVREVANEERGMFLISASAAGPEMYEVHTSSREERNAWMRLIREAVESCPEEEEERVSESEEDRRAAEARTQKIQRLQETLSSQDQQICAGLEEKLKIYAELAGLSCSEELLSETQLLVQPDSEEVPQATALLTAALREAEKLTATLTSQSGSSPLSQESLAEPASPTKLSNHSSFSSIQESPTESDYLTTQSLSSLSMMSDSESRDMEWTDAVILQSLTELQKGDVSSIDLKVAHSVQSLTQLLYSLQAAVTIQDSCYQVQKLLLQEAERPAAPGGHGRAVQEGAGLREEGAGLRREQAALRRDQQRWERQCDARREQQGAQESRLQQRERECLLQAEQLQRERREMEEQLQEYQLGLERLRQGQRLVERERRELEEQQRLLQSGKNCQSRALENHQGSSHGRSDSFDAERSAFLNELNFPNLQTSLNNHHIPQGHGFALPGNHNVGTVHNSLNSLIARANEKQANQRTDSAQHHHSNHRAGPIELPRTGFSETAEDHGKDQANNDLNSHSSEETSVEEVMGVPGGYRWVMLPPTNYPLLSPQPYISLETENGEDRSEENIVYL</sequence>
<keyword evidence="4" id="KW-0344">Guanine-nucleotide releasing factor</keyword>
<dbReference type="GO" id="GO:0008270">
    <property type="term" value="F:zinc ion binding"/>
    <property type="evidence" value="ECO:0007669"/>
    <property type="project" value="UniProtKB-KW"/>
</dbReference>
<feature type="region of interest" description="Disordered" evidence="9">
    <location>
        <begin position="1500"/>
        <end position="1529"/>
    </location>
</feature>
<dbReference type="InterPro" id="IPR037819">
    <property type="entry name" value="ARHGEF28_PH"/>
</dbReference>
<dbReference type="PANTHER" id="PTHR13944:SF22">
    <property type="entry name" value="RHO GUANINE NUCLEOTIDE EXCHANGE FACTOR 28"/>
    <property type="match status" value="1"/>
</dbReference>
<dbReference type="PROSITE" id="PS50081">
    <property type="entry name" value="ZF_DAG_PE_2"/>
    <property type="match status" value="1"/>
</dbReference>
<evidence type="ECO:0000259" key="10">
    <source>
        <dbReference type="PROSITE" id="PS50003"/>
    </source>
</evidence>
<reference evidence="13" key="1">
    <citation type="journal article" date="2023" name="Science">
        <title>Genome structures resolve the early diversification of teleost fishes.</title>
        <authorList>
            <person name="Parey E."/>
            <person name="Louis A."/>
            <person name="Montfort J."/>
            <person name="Bouchez O."/>
            <person name="Roques C."/>
            <person name="Iampietro C."/>
            <person name="Lluch J."/>
            <person name="Castinel A."/>
            <person name="Donnadieu C."/>
            <person name="Desvignes T."/>
            <person name="Floi Bucao C."/>
            <person name="Jouanno E."/>
            <person name="Wen M."/>
            <person name="Mejri S."/>
            <person name="Dirks R."/>
            <person name="Jansen H."/>
            <person name="Henkel C."/>
            <person name="Chen W.J."/>
            <person name="Zahm M."/>
            <person name="Cabau C."/>
            <person name="Klopp C."/>
            <person name="Thompson A.W."/>
            <person name="Robinson-Rechavi M."/>
            <person name="Braasch I."/>
            <person name="Lecointre G."/>
            <person name="Bobe J."/>
            <person name="Postlethwait J.H."/>
            <person name="Berthelot C."/>
            <person name="Roest Crollius H."/>
            <person name="Guiguen Y."/>
        </authorList>
    </citation>
    <scope>NUCLEOTIDE SEQUENCE</scope>
    <source>
        <strain evidence="13">Concon-B</strain>
    </source>
</reference>
<evidence type="ECO:0000256" key="3">
    <source>
        <dbReference type="ARBA" id="ARBA00022553"/>
    </source>
</evidence>
<comment type="caution">
    <text evidence="13">The sequence shown here is derived from an EMBL/GenBank/DDBJ whole genome shotgun (WGS) entry which is preliminary data.</text>
</comment>
<dbReference type="FunFam" id="2.30.29.30:FF:000021">
    <property type="entry name" value="Rho guanine nucleotide exchange factor 2"/>
    <property type="match status" value="1"/>
</dbReference>
<evidence type="ECO:0000256" key="8">
    <source>
        <dbReference type="ARBA" id="ARBA00023054"/>
    </source>
</evidence>
<feature type="region of interest" description="Disordered" evidence="9">
    <location>
        <begin position="691"/>
        <end position="777"/>
    </location>
</feature>
<evidence type="ECO:0000256" key="5">
    <source>
        <dbReference type="ARBA" id="ARBA00022723"/>
    </source>
</evidence>
<dbReference type="InterPro" id="IPR041020">
    <property type="entry name" value="PH_16"/>
</dbReference>
<feature type="region of interest" description="Disordered" evidence="9">
    <location>
        <begin position="454"/>
        <end position="509"/>
    </location>
</feature>
<dbReference type="Gene3D" id="3.30.60.20">
    <property type="match status" value="1"/>
</dbReference>
<dbReference type="FunFam" id="1.20.900.10:FF:000004">
    <property type="entry name" value="Rho guanine nucleotide exchange factor 2"/>
    <property type="match status" value="1"/>
</dbReference>
<keyword evidence="5" id="KW-0479">Metal-binding</keyword>
<dbReference type="SUPFAM" id="SSF48065">
    <property type="entry name" value="DBL homology domain (DH-domain)"/>
    <property type="match status" value="1"/>
</dbReference>
<feature type="compositionally biased region" description="Polar residues" evidence="9">
    <location>
        <begin position="757"/>
        <end position="769"/>
    </location>
</feature>
<feature type="domain" description="DH" evidence="11">
    <location>
        <begin position="827"/>
        <end position="1024"/>
    </location>
</feature>
<protein>
    <recommendedName>
        <fullName evidence="15">Rho guanine nucleotide exchange factor 28</fullName>
    </recommendedName>
</protein>
<dbReference type="GO" id="GO:0005737">
    <property type="term" value="C:cytoplasm"/>
    <property type="evidence" value="ECO:0007669"/>
    <property type="project" value="UniProtKB-SubCell"/>
</dbReference>
<dbReference type="PROSITE" id="PS50003">
    <property type="entry name" value="PH_DOMAIN"/>
    <property type="match status" value="1"/>
</dbReference>
<evidence type="ECO:0000256" key="7">
    <source>
        <dbReference type="ARBA" id="ARBA00022833"/>
    </source>
</evidence>
<evidence type="ECO:0000256" key="1">
    <source>
        <dbReference type="ARBA" id="ARBA00004496"/>
    </source>
</evidence>
<proteinExistence type="predicted"/>
<keyword evidence="6" id="KW-0863">Zinc-finger</keyword>
<dbReference type="CDD" id="cd00160">
    <property type="entry name" value="RhoGEF"/>
    <property type="match status" value="1"/>
</dbReference>
<dbReference type="GO" id="GO:0005085">
    <property type="term" value="F:guanyl-nucleotide exchange factor activity"/>
    <property type="evidence" value="ECO:0007669"/>
    <property type="project" value="UniProtKB-KW"/>
</dbReference>
<keyword evidence="3" id="KW-0597">Phosphoprotein</keyword>
<dbReference type="SMART" id="SM00109">
    <property type="entry name" value="C1"/>
    <property type="match status" value="1"/>
</dbReference>
<accession>A0A9Q1D921</accession>
<dbReference type="OrthoDB" id="28045at2759"/>
<dbReference type="InterPro" id="IPR051632">
    <property type="entry name" value="Rho_GEF"/>
</dbReference>
<dbReference type="InterPro" id="IPR001849">
    <property type="entry name" value="PH_domain"/>
</dbReference>
<evidence type="ECO:0000259" key="11">
    <source>
        <dbReference type="PROSITE" id="PS50010"/>
    </source>
</evidence>
<gene>
    <name evidence="13" type="ORF">COCON_G00155690</name>
</gene>
<dbReference type="InterPro" id="IPR000219">
    <property type="entry name" value="DH_dom"/>
</dbReference>
<dbReference type="InterPro" id="IPR002219">
    <property type="entry name" value="PKC_DAG/PE"/>
</dbReference>
<evidence type="ECO:0000313" key="14">
    <source>
        <dbReference type="Proteomes" id="UP001152803"/>
    </source>
</evidence>
<feature type="compositionally biased region" description="Basic and acidic residues" evidence="9">
    <location>
        <begin position="550"/>
        <end position="559"/>
    </location>
</feature>
<evidence type="ECO:0000259" key="12">
    <source>
        <dbReference type="PROSITE" id="PS50081"/>
    </source>
</evidence>
<name>A0A9Q1D921_CONCO</name>
<evidence type="ECO:0000256" key="6">
    <source>
        <dbReference type="ARBA" id="ARBA00022771"/>
    </source>
</evidence>
<feature type="region of interest" description="Disordered" evidence="9">
    <location>
        <begin position="1267"/>
        <end position="1310"/>
    </location>
</feature>
<organism evidence="13 14">
    <name type="scientific">Conger conger</name>
    <name type="common">Conger eel</name>
    <name type="synonym">Muraena conger</name>
    <dbReference type="NCBI Taxonomy" id="82655"/>
    <lineage>
        <taxon>Eukaryota</taxon>
        <taxon>Metazoa</taxon>
        <taxon>Chordata</taxon>
        <taxon>Craniata</taxon>
        <taxon>Vertebrata</taxon>
        <taxon>Euteleostomi</taxon>
        <taxon>Actinopterygii</taxon>
        <taxon>Neopterygii</taxon>
        <taxon>Teleostei</taxon>
        <taxon>Anguilliformes</taxon>
        <taxon>Congridae</taxon>
        <taxon>Conger</taxon>
    </lineage>
</organism>
<feature type="compositionally biased region" description="Low complexity" evidence="9">
    <location>
        <begin position="706"/>
        <end position="729"/>
    </location>
</feature>
<keyword evidence="8" id="KW-0175">Coiled coil</keyword>
<feature type="compositionally biased region" description="Polar residues" evidence="9">
    <location>
        <begin position="1506"/>
        <end position="1523"/>
    </location>
</feature>
<dbReference type="Pfam" id="PF00621">
    <property type="entry name" value="RhoGEF"/>
    <property type="match status" value="1"/>
</dbReference>
<keyword evidence="2" id="KW-0963">Cytoplasm</keyword>
<evidence type="ECO:0000313" key="13">
    <source>
        <dbReference type="EMBL" id="KAJ8263112.1"/>
    </source>
</evidence>
<dbReference type="SUPFAM" id="SSF57889">
    <property type="entry name" value="Cysteine-rich domain"/>
    <property type="match status" value="1"/>
</dbReference>
<feature type="domain" description="Phorbol-ester/DAG-type" evidence="12">
    <location>
        <begin position="641"/>
        <end position="686"/>
    </location>
</feature>
<dbReference type="SMART" id="SM00233">
    <property type="entry name" value="PH"/>
    <property type="match status" value="1"/>
</dbReference>
<dbReference type="CDD" id="cd14680">
    <property type="entry name" value="PH_p190RhoGEF"/>
    <property type="match status" value="1"/>
</dbReference>
<feature type="region of interest" description="Disordered" evidence="9">
    <location>
        <begin position="619"/>
        <end position="643"/>
    </location>
</feature>
<dbReference type="InterPro" id="IPR011993">
    <property type="entry name" value="PH-like_dom_sf"/>
</dbReference>
<feature type="region of interest" description="Disordered" evidence="9">
    <location>
        <begin position="1394"/>
        <end position="1414"/>
    </location>
</feature>
<evidence type="ECO:0008006" key="15">
    <source>
        <dbReference type="Google" id="ProtNLM"/>
    </source>
</evidence>
<dbReference type="Pfam" id="PF17838">
    <property type="entry name" value="PH_16"/>
    <property type="match status" value="1"/>
</dbReference>
<evidence type="ECO:0000256" key="4">
    <source>
        <dbReference type="ARBA" id="ARBA00022658"/>
    </source>
</evidence>
<dbReference type="PROSITE" id="PS50010">
    <property type="entry name" value="DH_2"/>
    <property type="match status" value="1"/>
</dbReference>
<comment type="subcellular location">
    <subcellularLocation>
        <location evidence="1">Cytoplasm</location>
    </subcellularLocation>
</comment>
<feature type="region of interest" description="Disordered" evidence="9">
    <location>
        <begin position="1171"/>
        <end position="1192"/>
    </location>
</feature>